<dbReference type="EMBL" id="CP133194">
    <property type="protein sequence ID" value="WMN02168.1"/>
    <property type="molecule type" value="Genomic_DNA"/>
</dbReference>
<sequence>MSIEESGEHVGSAISATDLTTHRAASMGLADLAALVEARIEELDARNTPAYRFLMQAVELAELPAGKPRRTYVTRFYEIGELDSTAAANVRTIGALGSGKHRLGWWFTAVAHRRVWMNAAHKAAWHYPYTYFGPDPLRHPYLAAIALTSEVVQEIRFLNDAVIEAFDTKAIAPVDVDEQLVDITDQLLAAADVREKIGNRPEETTPDALEFWSQQNRELDSAVWMPILNRIGALITYRDALQAARKRSARDRSNAKIDNLVVGAGSNELGAGLVTEAARALRK</sequence>
<proteinExistence type="predicted"/>
<dbReference type="Proteomes" id="UP001230933">
    <property type="component" value="Plasmid pMGMM8_4"/>
</dbReference>
<gene>
    <name evidence="1" type="ORF">QIE55_33490</name>
</gene>
<organism evidence="1 2">
    <name type="scientific">Rhodococcus erythropolis</name>
    <name type="common">Arthrobacter picolinophilus</name>
    <dbReference type="NCBI Taxonomy" id="1833"/>
    <lineage>
        <taxon>Bacteria</taxon>
        <taxon>Bacillati</taxon>
        <taxon>Actinomycetota</taxon>
        <taxon>Actinomycetes</taxon>
        <taxon>Mycobacteriales</taxon>
        <taxon>Nocardiaceae</taxon>
        <taxon>Rhodococcus</taxon>
        <taxon>Rhodococcus erythropolis group</taxon>
    </lineage>
</organism>
<accession>A0AAX3ZZE5</accession>
<evidence type="ECO:0000313" key="2">
    <source>
        <dbReference type="Proteomes" id="UP001230933"/>
    </source>
</evidence>
<dbReference type="AlphaFoldDB" id="A0AAX3ZZE5"/>
<geneLocation type="plasmid" evidence="1 2">
    <name>pMGMM8_4</name>
</geneLocation>
<keyword evidence="1" id="KW-0614">Plasmid</keyword>
<dbReference type="RefSeq" id="WP_308372676.1">
    <property type="nucleotide sequence ID" value="NZ_CP133194.1"/>
</dbReference>
<reference evidence="1" key="1">
    <citation type="submission" date="2023-08" db="EMBL/GenBank/DDBJ databases">
        <title>Isolation and Characterization of Rhodococcus erythropolis MGMM8.</title>
        <authorList>
            <person name="Diabankana R.G.C."/>
            <person name="Afordoanyi D.M."/>
            <person name="Validov S.Z."/>
        </authorList>
    </citation>
    <scope>NUCLEOTIDE SEQUENCE</scope>
    <source>
        <strain evidence="1">MGMM8</strain>
        <plasmid evidence="1">pMGMM8_4</plasmid>
    </source>
</reference>
<protein>
    <submittedName>
        <fullName evidence="1">Uncharacterized protein</fullName>
    </submittedName>
</protein>
<name>A0AAX3ZZE5_RHOER</name>
<evidence type="ECO:0000313" key="1">
    <source>
        <dbReference type="EMBL" id="WMN02168.1"/>
    </source>
</evidence>